<name>A0A9Q0KMF7_9MAGN</name>
<evidence type="ECO:0000313" key="3">
    <source>
        <dbReference type="Proteomes" id="UP001141806"/>
    </source>
</evidence>
<feature type="transmembrane region" description="Helical" evidence="1">
    <location>
        <begin position="91"/>
        <end position="108"/>
    </location>
</feature>
<evidence type="ECO:0000313" key="2">
    <source>
        <dbReference type="EMBL" id="KAJ4973175.1"/>
    </source>
</evidence>
<keyword evidence="1" id="KW-0472">Membrane</keyword>
<accession>A0A9Q0KMF7</accession>
<dbReference type="AlphaFoldDB" id="A0A9Q0KMF7"/>
<comment type="caution">
    <text evidence="2">The sequence shown here is derived from an EMBL/GenBank/DDBJ whole genome shotgun (WGS) entry which is preliminary data.</text>
</comment>
<protein>
    <submittedName>
        <fullName evidence="2">Uncharacterized protein</fullName>
    </submittedName>
</protein>
<organism evidence="2 3">
    <name type="scientific">Protea cynaroides</name>
    <dbReference type="NCBI Taxonomy" id="273540"/>
    <lineage>
        <taxon>Eukaryota</taxon>
        <taxon>Viridiplantae</taxon>
        <taxon>Streptophyta</taxon>
        <taxon>Embryophyta</taxon>
        <taxon>Tracheophyta</taxon>
        <taxon>Spermatophyta</taxon>
        <taxon>Magnoliopsida</taxon>
        <taxon>Proteales</taxon>
        <taxon>Proteaceae</taxon>
        <taxon>Protea</taxon>
    </lineage>
</organism>
<dbReference type="EMBL" id="JAMYWD010000004">
    <property type="protein sequence ID" value="KAJ4973175.1"/>
    <property type="molecule type" value="Genomic_DNA"/>
</dbReference>
<dbReference type="Proteomes" id="UP001141806">
    <property type="component" value="Unassembled WGS sequence"/>
</dbReference>
<sequence length="109" mass="12768">MSFWRTKFDTHALKFVFPINDGTRIPIDGLIPFIHMQINIHAHLMTLSFDSIFTSTTPSDSRHLTLNGTIFPSSRCLSLFGLNYMSYTTSMYPYLLVSNFLFFIFYFWC</sequence>
<keyword evidence="1" id="KW-0812">Transmembrane</keyword>
<evidence type="ECO:0000256" key="1">
    <source>
        <dbReference type="SAM" id="Phobius"/>
    </source>
</evidence>
<proteinExistence type="predicted"/>
<gene>
    <name evidence="2" type="ORF">NE237_006349</name>
</gene>
<reference evidence="2" key="1">
    <citation type="journal article" date="2023" name="Plant J.">
        <title>The genome of the king protea, Protea cynaroides.</title>
        <authorList>
            <person name="Chang J."/>
            <person name="Duong T.A."/>
            <person name="Schoeman C."/>
            <person name="Ma X."/>
            <person name="Roodt D."/>
            <person name="Barker N."/>
            <person name="Li Z."/>
            <person name="Van de Peer Y."/>
            <person name="Mizrachi E."/>
        </authorList>
    </citation>
    <scope>NUCLEOTIDE SEQUENCE</scope>
    <source>
        <tissue evidence="2">Young leaves</tissue>
    </source>
</reference>
<keyword evidence="3" id="KW-1185">Reference proteome</keyword>
<keyword evidence="1" id="KW-1133">Transmembrane helix</keyword>